<feature type="transmembrane region" description="Helical" evidence="1">
    <location>
        <begin position="7"/>
        <end position="26"/>
    </location>
</feature>
<feature type="transmembrane region" description="Helical" evidence="1">
    <location>
        <begin position="132"/>
        <end position="151"/>
    </location>
</feature>
<protein>
    <recommendedName>
        <fullName evidence="4">DUF2178 domain-containing protein</fullName>
    </recommendedName>
</protein>
<sequence length="157" mass="18110">MKKILQPAFLNINTVILFGWALITLFNTNEQFASVMQNPEPPWEISINMIPILTFFVICIPIAIYLLVISKKKHKSLWKALMLPPELEEADEREQLITANACRSSYIAMWYAVPIAAGLMSFYPLLKGQIPYYPIIILLLIPIVQMISYFYSIQKQQ</sequence>
<dbReference type="OrthoDB" id="2988123at2"/>
<dbReference type="RefSeq" id="WP_146946424.1">
    <property type="nucleotide sequence ID" value="NZ_VOQF01000002.1"/>
</dbReference>
<dbReference type="EMBL" id="VOQF01000002">
    <property type="protein sequence ID" value="TXC92381.1"/>
    <property type="molecule type" value="Genomic_DNA"/>
</dbReference>
<feature type="transmembrane region" description="Helical" evidence="1">
    <location>
        <begin position="106"/>
        <end position="126"/>
    </location>
</feature>
<name>A0A5C6W9A0_9BACI</name>
<dbReference type="AlphaFoldDB" id="A0A5C6W9A0"/>
<dbReference type="Proteomes" id="UP000321363">
    <property type="component" value="Unassembled WGS sequence"/>
</dbReference>
<accession>A0A5C6W9A0</accession>
<keyword evidence="3" id="KW-1185">Reference proteome</keyword>
<evidence type="ECO:0000313" key="2">
    <source>
        <dbReference type="EMBL" id="TXC92381.1"/>
    </source>
</evidence>
<evidence type="ECO:0008006" key="4">
    <source>
        <dbReference type="Google" id="ProtNLM"/>
    </source>
</evidence>
<reference evidence="2 3" key="1">
    <citation type="journal article" date="2005" name="Int. J. Syst. Evol. Microbiol.">
        <title>Bacillus litoralis sp. nov., isolated from a tidal flat of the Yellow Sea in Korea.</title>
        <authorList>
            <person name="Yoon J.H."/>
            <person name="Oh T.K."/>
        </authorList>
    </citation>
    <scope>NUCLEOTIDE SEQUENCE [LARGE SCALE GENOMIC DNA]</scope>
    <source>
        <strain evidence="2 3">SW-211</strain>
    </source>
</reference>
<feature type="transmembrane region" description="Helical" evidence="1">
    <location>
        <begin position="46"/>
        <end position="69"/>
    </location>
</feature>
<comment type="caution">
    <text evidence="2">The sequence shown here is derived from an EMBL/GenBank/DDBJ whole genome shotgun (WGS) entry which is preliminary data.</text>
</comment>
<evidence type="ECO:0000313" key="3">
    <source>
        <dbReference type="Proteomes" id="UP000321363"/>
    </source>
</evidence>
<keyword evidence="1" id="KW-1133">Transmembrane helix</keyword>
<keyword evidence="1" id="KW-0472">Membrane</keyword>
<proteinExistence type="predicted"/>
<keyword evidence="1" id="KW-0812">Transmembrane</keyword>
<gene>
    <name evidence="2" type="ORF">FS935_04830</name>
</gene>
<organism evidence="2 3">
    <name type="scientific">Metabacillus litoralis</name>
    <dbReference type="NCBI Taxonomy" id="152268"/>
    <lineage>
        <taxon>Bacteria</taxon>
        <taxon>Bacillati</taxon>
        <taxon>Bacillota</taxon>
        <taxon>Bacilli</taxon>
        <taxon>Bacillales</taxon>
        <taxon>Bacillaceae</taxon>
        <taxon>Metabacillus</taxon>
    </lineage>
</organism>
<evidence type="ECO:0000256" key="1">
    <source>
        <dbReference type="SAM" id="Phobius"/>
    </source>
</evidence>